<feature type="transmembrane region" description="Helical" evidence="1">
    <location>
        <begin position="6"/>
        <end position="25"/>
    </location>
</feature>
<evidence type="ECO:0000256" key="1">
    <source>
        <dbReference type="SAM" id="Phobius"/>
    </source>
</evidence>
<reference evidence="2" key="1">
    <citation type="submission" date="2016-05" db="EMBL/GenBank/DDBJ databases">
        <authorList>
            <person name="Lavstsen T."/>
            <person name="Jespersen J.S."/>
        </authorList>
    </citation>
    <scope>NUCLEOTIDE SEQUENCE</scope>
    <source>
        <tissue evidence="2">Brain</tissue>
    </source>
</reference>
<protein>
    <submittedName>
        <fullName evidence="2">Uncharacterized protein</fullName>
    </submittedName>
</protein>
<sequence>RRPAPVFILVLAICFAFKDITLLLPSSAMMPTEKANVFFFFFLCFLMMISKLKMLTAIITANSLKAGEGRPLGLLPAAQKYQAVLVSRELQ</sequence>
<evidence type="ECO:0000313" key="2">
    <source>
        <dbReference type="EMBL" id="SBQ62606.1"/>
    </source>
</evidence>
<dbReference type="AlphaFoldDB" id="A0A1A8FV12"/>
<organism evidence="2">
    <name type="scientific">Nothobranchius korthausae</name>
    <dbReference type="NCBI Taxonomy" id="1143690"/>
    <lineage>
        <taxon>Eukaryota</taxon>
        <taxon>Metazoa</taxon>
        <taxon>Chordata</taxon>
        <taxon>Craniata</taxon>
        <taxon>Vertebrata</taxon>
        <taxon>Euteleostomi</taxon>
        <taxon>Actinopterygii</taxon>
        <taxon>Neopterygii</taxon>
        <taxon>Teleostei</taxon>
        <taxon>Neoteleostei</taxon>
        <taxon>Acanthomorphata</taxon>
        <taxon>Ovalentaria</taxon>
        <taxon>Atherinomorphae</taxon>
        <taxon>Cyprinodontiformes</taxon>
        <taxon>Nothobranchiidae</taxon>
        <taxon>Nothobranchius</taxon>
    </lineage>
</organism>
<keyword evidence="1" id="KW-1133">Transmembrane helix</keyword>
<feature type="non-terminal residue" evidence="2">
    <location>
        <position position="1"/>
    </location>
</feature>
<name>A0A1A8FV12_9TELE</name>
<proteinExistence type="predicted"/>
<accession>A0A1A8FV12</accession>
<keyword evidence="1" id="KW-0812">Transmembrane</keyword>
<feature type="non-terminal residue" evidence="2">
    <location>
        <position position="91"/>
    </location>
</feature>
<keyword evidence="1" id="KW-0472">Membrane</keyword>
<dbReference type="EMBL" id="HAEB01016079">
    <property type="protein sequence ID" value="SBQ62606.1"/>
    <property type="molecule type" value="Transcribed_RNA"/>
</dbReference>
<gene>
    <name evidence="2" type="primary">Nfu_g_1_009238</name>
</gene>
<feature type="transmembrane region" description="Helical" evidence="1">
    <location>
        <begin position="37"/>
        <end position="61"/>
    </location>
</feature>
<reference evidence="2" key="2">
    <citation type="submission" date="2016-06" db="EMBL/GenBank/DDBJ databases">
        <title>The genome of a short-lived fish provides insights into sex chromosome evolution and the genetic control of aging.</title>
        <authorList>
            <person name="Reichwald K."/>
            <person name="Felder M."/>
            <person name="Petzold A."/>
            <person name="Koch P."/>
            <person name="Groth M."/>
            <person name="Platzer M."/>
        </authorList>
    </citation>
    <scope>NUCLEOTIDE SEQUENCE</scope>
    <source>
        <tissue evidence="2">Brain</tissue>
    </source>
</reference>